<evidence type="ECO:0000313" key="21">
    <source>
        <dbReference type="Proteomes" id="UP000183471"/>
    </source>
</evidence>
<dbReference type="InterPro" id="IPR052542">
    <property type="entry name" value="Cholesterol_Oxidase"/>
</dbReference>
<dbReference type="Proteomes" id="UP000183471">
    <property type="component" value="Unassembled WGS sequence"/>
</dbReference>
<feature type="domain" description="Glucose-methanol-choline oxidoreductase C-terminal" evidence="19">
    <location>
        <begin position="490"/>
        <end position="551"/>
    </location>
</feature>
<dbReference type="InterPro" id="IPR007867">
    <property type="entry name" value="GMC_OxRtase_C"/>
</dbReference>
<keyword evidence="10" id="KW-0413">Isomerase</keyword>
<dbReference type="Pfam" id="PF00561">
    <property type="entry name" value="Abhydrolase_1"/>
    <property type="match status" value="1"/>
</dbReference>
<evidence type="ECO:0000259" key="19">
    <source>
        <dbReference type="Pfam" id="PF05199"/>
    </source>
</evidence>
<dbReference type="PANTHER" id="PTHR47470">
    <property type="entry name" value="CHOLESTEROL OXIDASE"/>
    <property type="match status" value="1"/>
</dbReference>
<evidence type="ECO:0000256" key="6">
    <source>
        <dbReference type="ARBA" id="ARBA00023002"/>
    </source>
</evidence>
<dbReference type="SUPFAM" id="SSF51905">
    <property type="entry name" value="FAD/NAD(P)-binding domain"/>
    <property type="match status" value="1"/>
</dbReference>
<feature type="domain" description="AB hydrolase-1" evidence="16">
    <location>
        <begin position="830"/>
        <end position="1124"/>
    </location>
</feature>
<evidence type="ECO:0000256" key="14">
    <source>
        <dbReference type="ARBA" id="ARBA00049744"/>
    </source>
</evidence>
<protein>
    <recommendedName>
        <fullName evidence="14">Cholesterol oxidase</fullName>
        <ecNumber evidence="13">1.1.3.6</ecNumber>
        <ecNumber evidence="11">5.3.3.1</ecNumber>
    </recommendedName>
    <alternativeName>
        <fullName evidence="15">Cholesterol isomerase</fullName>
    </alternativeName>
</protein>
<dbReference type="RefSeq" id="WP_074632257.1">
    <property type="nucleotide sequence ID" value="NZ_FNKY01000001.1"/>
</dbReference>
<proteinExistence type="inferred from homology"/>
<evidence type="ECO:0000313" key="20">
    <source>
        <dbReference type="EMBL" id="SDQ74456.1"/>
    </source>
</evidence>
<keyword evidence="9" id="KW-0753">Steroid metabolism</keyword>
<feature type="domain" description="FAD-dependent oxidoreductase 2 FAD-binding" evidence="18">
    <location>
        <begin position="16"/>
        <end position="49"/>
    </location>
</feature>
<dbReference type="PANTHER" id="PTHR47470:SF1">
    <property type="entry name" value="FAD-DEPENDENT OXIDOREDUCTASE 2 FAD BINDING DOMAIN-CONTAINING PROTEIN"/>
    <property type="match status" value="1"/>
</dbReference>
<evidence type="ECO:0000256" key="13">
    <source>
        <dbReference type="ARBA" id="ARBA00049723"/>
    </source>
</evidence>
<evidence type="ECO:0000256" key="7">
    <source>
        <dbReference type="ARBA" id="ARBA00023098"/>
    </source>
</evidence>
<dbReference type="Gene3D" id="3.50.50.60">
    <property type="entry name" value="FAD/NAD(P)-binding domain"/>
    <property type="match status" value="3"/>
</dbReference>
<accession>A0ABY0TFD0</accession>
<evidence type="ECO:0000259" key="17">
    <source>
        <dbReference type="Pfam" id="PF00732"/>
    </source>
</evidence>
<evidence type="ECO:0000256" key="10">
    <source>
        <dbReference type="ARBA" id="ARBA00023235"/>
    </source>
</evidence>
<comment type="cofactor">
    <cofactor evidence="1">
        <name>FAD</name>
        <dbReference type="ChEBI" id="CHEBI:57692"/>
    </cofactor>
</comment>
<evidence type="ECO:0000256" key="11">
    <source>
        <dbReference type="ARBA" id="ARBA00038856"/>
    </source>
</evidence>
<dbReference type="InterPro" id="IPR036188">
    <property type="entry name" value="FAD/NAD-bd_sf"/>
</dbReference>
<sequence>MTRLSIPLENLKPHYDVVVVGSGYGGAITASRLARAGKHVCLLERGKEFQPGEYPDTPVEAAAEVQMDLPGKHIGNVTGLYDFRINSDMNVFMGCGLGGTSLVNANVSLPPEPRVMQDTAWPLALRTDADELLEKGFDLAREMLKPVPYPADFPPLAKLDALEKSANSFLQNTPNAKFYRPPINVNFDIDGINHVGVEQHPCKLCGDCVSGCNYSAKNTILMNYLPDARNFGTDIFCECAVRWVKRTGDKWIVHFDPIGDGREKFDAPTLTVSADVVVISAGTLGSNEILLRSREKGLKVSNRLGDRFTGNGDVMAFGYNSDTDINGIGYGPLKPEGRDPVGPCITGIIDLREQSLLQEGMVIEEGAIPGALASLIPATLSAAAKALGRDTDTGIADKIREKARENRSLILGAYHGATRNTQTYLVMAHDDSAGRLELEDDRVRVVWPGAGKQPGLKKINDNLGECTHANGGTLVPNPIWSKLFGHDLITVHPLGGCILADDAAEGVVNERGLVFADTHGTATHKGLYVSDGSVIPLPLGVNPLLTISAVAERCAALIAKDYGWQIDYKLPSIPPAAGPAPAVGVQFTETMRGFFSVEEKNDYLRAEEQGRKNNTPFEFTLTVTADDVDLLVTDDRHPARMVGTVTAPVLSEQPLTVTNGHFSLLTIDPDQVNAHKMSYRMNMTAESGKTFLFLGFKQVHDEKELDIWPDTTTLYITVYDGTDDTAPVLGKGILHILPVDFARQIATIRVLNAPDAKARFKALAKFAKYFAGVLADTYGGIAARDSVFDPEAPPRKKRPLRVNEPEVHFFNTDDGVTLKLTRYRGGDKGPVILAHGLGVSSLIFSIDTIETNLLEFLFSHGYDVWLLDFRASIDLVSAKTQFTGDDIALHDYPAAIAKVRQLSGAPSVQMVVHCFGSTTFFMAMLAGLQGVRSVVASQIAAHTVVTGINKLKTGLYLPDLLDNLGIKSLNAYVDSNADWQDKLFNAVLKLYPVEFEERSRSPVDRRIMFMYGVLYEHDQLNTATFDALHEMFGIANMSSFDHLARIARAGHLVNANGDEVYLGHFDRLALPITFIHGAENETFLPKSTELTYNALREANDPDGGKKLYKRHVIPDYGHIDCIFGKNAVDDVYPLILDHLESN</sequence>
<keyword evidence="8" id="KW-1207">Sterol metabolism</keyword>
<comment type="similarity">
    <text evidence="2">Belongs to the GMC oxidoreductase family.</text>
</comment>
<dbReference type="Pfam" id="PF00732">
    <property type="entry name" value="GMC_oxred_N"/>
    <property type="match status" value="1"/>
</dbReference>
<dbReference type="InterPro" id="IPR000172">
    <property type="entry name" value="GMC_OxRdtase_N"/>
</dbReference>
<evidence type="ECO:0000256" key="8">
    <source>
        <dbReference type="ARBA" id="ARBA00023166"/>
    </source>
</evidence>
<evidence type="ECO:0000256" key="5">
    <source>
        <dbReference type="ARBA" id="ARBA00022827"/>
    </source>
</evidence>
<evidence type="ECO:0000256" key="12">
    <source>
        <dbReference type="ARBA" id="ARBA00049645"/>
    </source>
</evidence>
<comment type="caution">
    <text evidence="20">The sequence shown here is derived from an EMBL/GenBank/DDBJ whole genome shotgun (WGS) entry which is preliminary data.</text>
</comment>
<keyword evidence="4" id="KW-0285">Flavoprotein</keyword>
<dbReference type="EC" id="1.1.3.6" evidence="13"/>
<dbReference type="Pfam" id="PF00890">
    <property type="entry name" value="FAD_binding_2"/>
    <property type="match status" value="1"/>
</dbReference>
<gene>
    <name evidence="20" type="ORF">SAMN05216402_2115</name>
</gene>
<keyword evidence="7" id="KW-0443">Lipid metabolism</keyword>
<evidence type="ECO:0000256" key="3">
    <source>
        <dbReference type="ARBA" id="ARBA00022548"/>
    </source>
</evidence>
<dbReference type="EMBL" id="FNKY01000001">
    <property type="protein sequence ID" value="SDQ74456.1"/>
    <property type="molecule type" value="Genomic_DNA"/>
</dbReference>
<dbReference type="Gene3D" id="3.40.50.1820">
    <property type="entry name" value="alpha/beta hydrolase"/>
    <property type="match status" value="1"/>
</dbReference>
<evidence type="ECO:0000256" key="9">
    <source>
        <dbReference type="ARBA" id="ARBA00023221"/>
    </source>
</evidence>
<evidence type="ECO:0000259" key="18">
    <source>
        <dbReference type="Pfam" id="PF00890"/>
    </source>
</evidence>
<evidence type="ECO:0000256" key="4">
    <source>
        <dbReference type="ARBA" id="ARBA00022630"/>
    </source>
</evidence>
<dbReference type="EC" id="5.3.3.1" evidence="11"/>
<evidence type="ECO:0000259" key="16">
    <source>
        <dbReference type="Pfam" id="PF00561"/>
    </source>
</evidence>
<dbReference type="Pfam" id="PF05199">
    <property type="entry name" value="GMC_oxred_C"/>
    <property type="match status" value="1"/>
</dbReference>
<evidence type="ECO:0000256" key="2">
    <source>
        <dbReference type="ARBA" id="ARBA00010790"/>
    </source>
</evidence>
<dbReference type="InterPro" id="IPR000073">
    <property type="entry name" value="AB_hydrolase_1"/>
</dbReference>
<keyword evidence="6" id="KW-0560">Oxidoreductase</keyword>
<reference evidence="20 21" key="1">
    <citation type="submission" date="2016-10" db="EMBL/GenBank/DDBJ databases">
        <authorList>
            <person name="Varghese N."/>
            <person name="Submissions S."/>
        </authorList>
    </citation>
    <scope>NUCLEOTIDE SEQUENCE [LARGE SCALE GENOMIC DNA]</scope>
    <source>
        <strain evidence="20 21">Nl1</strain>
    </source>
</reference>
<organism evidence="20 21">
    <name type="scientific">Nitrosospira multiformis</name>
    <dbReference type="NCBI Taxonomy" id="1231"/>
    <lineage>
        <taxon>Bacteria</taxon>
        <taxon>Pseudomonadati</taxon>
        <taxon>Pseudomonadota</taxon>
        <taxon>Betaproteobacteria</taxon>
        <taxon>Nitrosomonadales</taxon>
        <taxon>Nitrosomonadaceae</taxon>
        <taxon>Nitrosospira</taxon>
    </lineage>
</organism>
<evidence type="ECO:0000256" key="15">
    <source>
        <dbReference type="ARBA" id="ARBA00049778"/>
    </source>
</evidence>
<keyword evidence="21" id="KW-1185">Reference proteome</keyword>
<dbReference type="InterPro" id="IPR029058">
    <property type="entry name" value="AB_hydrolase_fold"/>
</dbReference>
<name>A0ABY0TFD0_9PROT</name>
<dbReference type="SUPFAM" id="SSF53474">
    <property type="entry name" value="alpha/beta-Hydrolases"/>
    <property type="match status" value="1"/>
</dbReference>
<keyword evidence="3" id="KW-0153">Cholesterol metabolism</keyword>
<feature type="domain" description="Glucose-methanol-choline oxidoreductase N-terminal" evidence="17">
    <location>
        <begin position="52"/>
        <end position="293"/>
    </location>
</feature>
<evidence type="ECO:0000256" key="1">
    <source>
        <dbReference type="ARBA" id="ARBA00001974"/>
    </source>
</evidence>
<keyword evidence="5" id="KW-0274">FAD</keyword>
<comment type="pathway">
    <text evidence="12">Steroid metabolism; cholesterol degradation.</text>
</comment>
<dbReference type="InterPro" id="IPR003953">
    <property type="entry name" value="FAD-dep_OxRdtase_2_FAD-bd"/>
</dbReference>